<dbReference type="EC" id="1.3.99.1" evidence="6"/>
<dbReference type="RefSeq" id="WP_126464747.1">
    <property type="nucleotide sequence ID" value="NZ_LR134523.1"/>
</dbReference>
<dbReference type="Pfam" id="PF00890">
    <property type="entry name" value="FAD_binding_2"/>
    <property type="match status" value="1"/>
</dbReference>
<dbReference type="SUPFAM" id="SSF51905">
    <property type="entry name" value="FAD/NAD(P)-binding domain"/>
    <property type="match status" value="1"/>
</dbReference>
<dbReference type="Gene3D" id="3.50.50.60">
    <property type="entry name" value="FAD/NAD(P)-binding domain"/>
    <property type="match status" value="1"/>
</dbReference>
<dbReference type="InterPro" id="IPR003953">
    <property type="entry name" value="FAD-dep_OxRdtase_2_FAD-bd"/>
</dbReference>
<evidence type="ECO:0000256" key="2">
    <source>
        <dbReference type="ARBA" id="ARBA00022630"/>
    </source>
</evidence>
<gene>
    <name evidence="6" type="primary">ifcA</name>
    <name evidence="6" type="ORF">NCTC13079_00281</name>
</gene>
<dbReference type="InterPro" id="IPR050315">
    <property type="entry name" value="FAD-oxidoreductase_2"/>
</dbReference>
<name>A0A448V084_9FIRM</name>
<dbReference type="PRINTS" id="PR00368">
    <property type="entry name" value="FADPNR"/>
</dbReference>
<dbReference type="InterPro" id="IPR027477">
    <property type="entry name" value="Succ_DH/fumarate_Rdtase_cat_sf"/>
</dbReference>
<dbReference type="EMBL" id="LR134523">
    <property type="protein sequence ID" value="VEJ34707.1"/>
    <property type="molecule type" value="Genomic_DNA"/>
</dbReference>
<dbReference type="InterPro" id="IPR036188">
    <property type="entry name" value="FAD/NAD-bd_sf"/>
</dbReference>
<dbReference type="SUPFAM" id="SSF56425">
    <property type="entry name" value="Succinate dehydrogenase/fumarate reductase flavoprotein, catalytic domain"/>
    <property type="match status" value="1"/>
</dbReference>
<evidence type="ECO:0000259" key="5">
    <source>
        <dbReference type="Pfam" id="PF00890"/>
    </source>
</evidence>
<keyword evidence="7" id="KW-1185">Reference proteome</keyword>
<dbReference type="PANTHER" id="PTHR43400">
    <property type="entry name" value="FUMARATE REDUCTASE"/>
    <property type="match status" value="1"/>
</dbReference>
<evidence type="ECO:0000256" key="4">
    <source>
        <dbReference type="ARBA" id="ARBA00023002"/>
    </source>
</evidence>
<organism evidence="6 7">
    <name type="scientific">Aedoeadaptatus ivorii</name>
    <dbReference type="NCBI Taxonomy" id="54006"/>
    <lineage>
        <taxon>Bacteria</taxon>
        <taxon>Bacillati</taxon>
        <taxon>Bacillota</taxon>
        <taxon>Tissierellia</taxon>
        <taxon>Tissierellales</taxon>
        <taxon>Peptoniphilaceae</taxon>
        <taxon>Aedoeadaptatus</taxon>
    </lineage>
</organism>
<keyword evidence="2" id="KW-0285">Flavoprotein</keyword>
<dbReference type="AlphaFoldDB" id="A0A448V084"/>
<dbReference type="Proteomes" id="UP000269544">
    <property type="component" value="Chromosome"/>
</dbReference>
<dbReference type="GO" id="GO:0008202">
    <property type="term" value="P:steroid metabolic process"/>
    <property type="evidence" value="ECO:0007669"/>
    <property type="project" value="UniProtKB-ARBA"/>
</dbReference>
<protein>
    <submittedName>
        <fullName evidence="6">Fumarate reductase flavoprotein subunit</fullName>
        <ecNumber evidence="6">1.3.99.1</ecNumber>
    </submittedName>
</protein>
<evidence type="ECO:0000313" key="6">
    <source>
        <dbReference type="EMBL" id="VEJ34707.1"/>
    </source>
</evidence>
<dbReference type="Gene3D" id="3.90.700.10">
    <property type="entry name" value="Succinate dehydrogenase/fumarate reductase flavoprotein, catalytic domain"/>
    <property type="match status" value="1"/>
</dbReference>
<dbReference type="OrthoDB" id="9806724at2"/>
<evidence type="ECO:0000256" key="1">
    <source>
        <dbReference type="ARBA" id="ARBA00001974"/>
    </source>
</evidence>
<keyword evidence="3" id="KW-0274">FAD</keyword>
<keyword evidence="4 6" id="KW-0560">Oxidoreductase</keyword>
<accession>A0A448V084</accession>
<proteinExistence type="predicted"/>
<feature type="domain" description="FAD-dependent oxidoreductase 2 FAD-binding" evidence="5">
    <location>
        <begin position="28"/>
        <end position="461"/>
    </location>
</feature>
<evidence type="ECO:0000256" key="3">
    <source>
        <dbReference type="ARBA" id="ARBA00022827"/>
    </source>
</evidence>
<dbReference type="KEGG" id="piv:NCTC13079_00281"/>
<sequence>MEVVNRNYIEILGKEEEIPEIAETYAYDVVVVGAGTPGIPCALRAQEKGLSVAVIQKESAASACGNIGAGIVTDESKPEDVARLVSIMQNHSGHRPKREVLEVWAKHSGDAVSSMIHWGEEAGCQVQNVGTGPHKPMLEKYDLDIGFVTALFGPKPYSVGRAVKELAAYGEKKGIDFYYKTRGVKLEKDGDRVVGVIARRGENYLRFAAKKGVVIATGDYQNDEEMSNFFLPDMVHYERKKRGRTGDGHRMVVRAGGRIENIGHTKMAHDFDAGPAEMMDMPFLRVKRDGTRFCNEEEEMAVMNCYLLSEEDEGNYFQIFDDAYPEKAKDFPGEVADKETIKNFMPEEDIAKRKGVIRSQIGTFKADSLEELAEKLGIEDIEKFVETVERYNENARKGSDPDFGVNPKYLQTIDTPPYYGIHRHLRLTMALGGVVVDGNLNCLDENDKPIPGLYAAGNVCGCFFGSRDYPMTVLGLNHGNNYTQGYFLAEHLAK</sequence>
<dbReference type="GO" id="GO:0033765">
    <property type="term" value="F:steroid dehydrogenase activity, acting on the CH-CH group of donors"/>
    <property type="evidence" value="ECO:0007669"/>
    <property type="project" value="UniProtKB-ARBA"/>
</dbReference>
<dbReference type="PANTHER" id="PTHR43400:SF10">
    <property type="entry name" value="3-OXOSTEROID 1-DEHYDROGENASE"/>
    <property type="match status" value="1"/>
</dbReference>
<evidence type="ECO:0000313" key="7">
    <source>
        <dbReference type="Proteomes" id="UP000269544"/>
    </source>
</evidence>
<comment type="cofactor">
    <cofactor evidence="1">
        <name>FAD</name>
        <dbReference type="ChEBI" id="CHEBI:57692"/>
    </cofactor>
</comment>
<reference evidence="6 7" key="1">
    <citation type="submission" date="2018-12" db="EMBL/GenBank/DDBJ databases">
        <authorList>
            <consortium name="Pathogen Informatics"/>
        </authorList>
    </citation>
    <scope>NUCLEOTIDE SEQUENCE [LARGE SCALE GENOMIC DNA]</scope>
    <source>
        <strain evidence="6 7">NCTC13079</strain>
    </source>
</reference>